<comment type="caution">
    <text evidence="22">The sequence shown here is derived from an EMBL/GenBank/DDBJ whole genome shotgun (WGS) entry which is preliminary data.</text>
</comment>
<evidence type="ECO:0000259" key="21">
    <source>
        <dbReference type="PROSITE" id="PS50067"/>
    </source>
</evidence>
<dbReference type="SUPFAM" id="SSF55347">
    <property type="entry name" value="Glyceraldehyde-3-phosphate dehydrogenase-like, C-terminal domain"/>
    <property type="match status" value="1"/>
</dbReference>
<dbReference type="GO" id="GO:0051287">
    <property type="term" value="F:NAD binding"/>
    <property type="evidence" value="ECO:0007669"/>
    <property type="project" value="InterPro"/>
</dbReference>
<keyword evidence="10 19" id="KW-0175">Coiled coil</keyword>
<dbReference type="PROSITE" id="PS00411">
    <property type="entry name" value="KINESIN_MOTOR_1"/>
    <property type="match status" value="1"/>
</dbReference>
<evidence type="ECO:0000256" key="11">
    <source>
        <dbReference type="ARBA" id="ARBA00023175"/>
    </source>
</evidence>
<keyword evidence="3" id="KW-0055">Arginine biosynthesis</keyword>
<evidence type="ECO:0000313" key="22">
    <source>
        <dbReference type="EMBL" id="RXH88151.1"/>
    </source>
</evidence>
<evidence type="ECO:0000256" key="8">
    <source>
        <dbReference type="ARBA" id="ARBA00022857"/>
    </source>
</evidence>
<feature type="region of interest" description="Disordered" evidence="20">
    <location>
        <begin position="2353"/>
        <end position="2386"/>
    </location>
</feature>
<evidence type="ECO:0000256" key="18">
    <source>
        <dbReference type="PROSITE-ProRule" id="PRU10010"/>
    </source>
</evidence>
<feature type="coiled-coil region" evidence="19">
    <location>
        <begin position="1318"/>
        <end position="1352"/>
    </location>
</feature>
<evidence type="ECO:0000256" key="9">
    <source>
        <dbReference type="ARBA" id="ARBA00023002"/>
    </source>
</evidence>
<feature type="coiled-coil region" evidence="19">
    <location>
        <begin position="1092"/>
        <end position="1126"/>
    </location>
</feature>
<feature type="compositionally biased region" description="Basic and acidic residues" evidence="20">
    <location>
        <begin position="1393"/>
        <end position="1403"/>
    </location>
</feature>
<feature type="region of interest" description="Disordered" evidence="20">
    <location>
        <begin position="147"/>
        <end position="180"/>
    </location>
</feature>
<keyword evidence="8" id="KW-0521">NADP</keyword>
<dbReference type="SMART" id="SM00129">
    <property type="entry name" value="KISc"/>
    <property type="match status" value="1"/>
</dbReference>
<comment type="pathway">
    <text evidence="1">Amino-acid biosynthesis; L-arginine biosynthesis; N(2)-acetyl-L-ornithine from L-glutamate: step 3/4.</text>
</comment>
<dbReference type="Gene3D" id="3.40.50.720">
    <property type="entry name" value="NAD(P)-binding Rossmann-like Domain"/>
    <property type="match status" value="1"/>
</dbReference>
<dbReference type="InterPro" id="IPR001752">
    <property type="entry name" value="Kinesin_motor_dom"/>
</dbReference>
<evidence type="ECO:0000313" key="23">
    <source>
        <dbReference type="Proteomes" id="UP000290289"/>
    </source>
</evidence>
<dbReference type="InterPro" id="IPR019821">
    <property type="entry name" value="Kinesin_motor_CS"/>
</dbReference>
<dbReference type="InterPro" id="IPR000706">
    <property type="entry name" value="AGPR_type-1"/>
</dbReference>
<dbReference type="InterPro" id="IPR036291">
    <property type="entry name" value="NAD(P)-bd_dom_sf"/>
</dbReference>
<evidence type="ECO:0000256" key="12">
    <source>
        <dbReference type="ARBA" id="ARBA00034488"/>
    </source>
</evidence>
<dbReference type="PROSITE" id="PS50067">
    <property type="entry name" value="KINESIN_MOTOR_2"/>
    <property type="match status" value="1"/>
</dbReference>
<accession>A0A498J3W9</accession>
<protein>
    <recommendedName>
        <fullName evidence="15">Probable N-acetyl-gamma-glutamyl-phosphate reductase, chloroplastic</fullName>
        <ecNumber evidence="2">1.2.1.38</ecNumber>
    </recommendedName>
    <alternativeName>
        <fullName evidence="16">N-acetyl-glutamate semialdehyde dehydrogenase</fullName>
    </alternativeName>
</protein>
<keyword evidence="9" id="KW-0560">Oxidoreductase</keyword>
<evidence type="ECO:0000256" key="17">
    <source>
        <dbReference type="PROSITE-ProRule" id="PRU00283"/>
    </source>
</evidence>
<dbReference type="InterPro" id="IPR000534">
    <property type="entry name" value="Semialdehyde_DH_NAD-bd"/>
</dbReference>
<dbReference type="STRING" id="3750.A0A498J3W9"/>
<keyword evidence="6 17" id="KW-0547">Nucleotide-binding</keyword>
<feature type="coiled-coil region" evidence="19">
    <location>
        <begin position="836"/>
        <end position="870"/>
    </location>
</feature>
<feature type="compositionally biased region" description="Basic and acidic residues" evidence="20">
    <location>
        <begin position="1"/>
        <end position="18"/>
    </location>
</feature>
<dbReference type="SMART" id="SM00859">
    <property type="entry name" value="Semialdhyde_dh"/>
    <property type="match status" value="1"/>
</dbReference>
<dbReference type="InterPro" id="IPR027417">
    <property type="entry name" value="P-loop_NTPase"/>
</dbReference>
<dbReference type="PROSITE" id="PS01224">
    <property type="entry name" value="ARGC"/>
    <property type="match status" value="1"/>
</dbReference>
<dbReference type="EMBL" id="RDQH01000336">
    <property type="protein sequence ID" value="RXH88151.1"/>
    <property type="molecule type" value="Genomic_DNA"/>
</dbReference>
<sequence length="3058" mass="347472">MLRDFKFLRSNSGRKEEAENVPVNPKDSLAIRIDSESSRAPFNPIQDPVQQPKPEQEVGIRSRVEKTPTKASKAKVSDPALPLRTPDRYGSRKRFGWAQKTEPSCTTAGELHEDGANYLTQVSRGGGGAGNGGLGSVTPRVTRTVGRAASSYSESNSTQTTPSKSVSKPPNSGFRNKADGSVGPRVGNFASLYKGIPISCGPSTVVNSVEVPHFDLKEDPSFWMDHNVQVLIRVRPLNSMERSLHGYNRCLKQESAQTISWIGQPESRFTFDHVACETVDQEMLFRMAGLPMVENCLSGYNSCMFAYGQTGSGKTHTMLGEIDDLETKPSPHRGMTPRIFEFLFARIQAEEEIRRDEKLKYNCKCSFLEIYNEQITDLLDPSSTNLLLREDVKQGVYVENLSEFEVYTVSDILRLLIQGSSNRKVAATNMNRESSRSHSVFTCVIESRWEKDSTTNLRFARLNLVDLAGSERQKSSGAEGERLKEAANINKSLSTLGHVIMVLVDMAHGKLKHVPYRDSRLTFLLQDSLGGNSKTMIIANVSPSICCAAETLNTLKFAQRAKLIQNNAVVNEDATGNVMALQHQIRLLKVEELSILKRHNVSRSLSFCSTNFEDTHKVRKIDCSENNVCDMDLECDDDFLENETKGTVRLSTKQLKSLETTLAGALRREQMAEAALKQLEAEKEQLNRLVRQREEDTRGTKMMLRFREDKIQKMESLLSGSITVESYLQDENRALSEEIQLLKSKLDKNPEVTRFALENIRLLDQLRRFQEFYEEGEREILLDEVSKLRDQLLQFLDGHSKQHSNPNISMKPQETVCMDRDGDPLNMELKNTLCELEECRRSLNTCLEENAKLNRDIEDLHTVLNKLKSTPIDENDCVDLKVLNAVPIEEMEPKLDPRIKHAEEILNLQLELDILNIILREERTSQEERVYFLNKDLQMANEEIFVISKQHDDASRQLEEAKSVIEALESQQLLSINELEDLRKLLSERELELRALKEQRTFKEFRDLSPSNYSNNHDSPFQGNLKRMHDSLEKAKRLNTWYQSDRAFQVSNEEEMDEVRRQVEAETAEVIVCMQEELGMLQQQVQNSHLKELEMNKNVMILETELKEVREKLYMLNEDNGQLSKELEEKDGTVRMLSQEWTLLSSEIEEVLSDGCEELDGASDQLNLISNSFPQKRIWLSEQVGRTVRIISEKEYLIEELRRCLENANNKKNEVECMLKSMRGATLAITEAHEQECCEKEKEMLMLTTKLNAKSSRVEKLENRVKLLEDQIRKTSVCATVAFVVVDRLAEMNRSNEDALKCKNIQLSESEDLISTKVAEAEKKVHSLSGEVEELERTCADLRQELSEERECVFTIQQKLEDVEEKTISMAKEKLAELKTGVSTLRSCMNTNVEHHTSSEGKDSQVSSKSSKGEGGGWIATETILDQNGNEQFVEDLTADKPDLSECTLKVQKSICANSTREDLKSERPSKAKAGSGRDVTILLLKKEIETALDSLKEVQAEMDKLREENKLMCKSEQQSRKSMKYLRTQVINLHSTMNNLEKQSKVKLEAQDHKLEACQQIVQEAGSQWSQTKENSYDHISRREEEAGKLSTKLNTFEKQISELQFQEELMLQRSNYMGSQLAILMKELDLSNSNFGASLLEQEKFLKGKEEAFESQVECFMIEWCLKDFESLILASELEDIAKHKADMEREHITCCAMLEDLKKEVIFSKFDALLKGQFLLDEEVEVARLQTEAQKERQHLLLQLNQSSLRIAQMNEEKKALEQEIMLLKDVSLLNGALKCELGEAKQTEVKLLCQVQALEAEYQKLGEDLNTKEMSLEISAHQFSVLEQENQRLQNDNFMLQTSSDGLQDVLEKKEAELSRLNCLEMENESLKTEIEKLNTENSMALKHLEQKNSEFSSSLSRISVFDKENCRLQDEIFSLEIHIVNLETHLRAKSAELDELLTISSAKAKKCIDLVETLDSANNRSCNIIKEEGFMIVDKMSQELCETGERISQFIEQVDRLECQAKELVSENFFLRAELLRKDDVLNGLLFDLSLLQESASNNKDHQDEIAEMESSLEALEDELSAKSCELEETMANSQMLETQLQEKRDIISALEQGLLEERESLKFLSHENLELRAQIEDALATRTSVEKELTEKQKITESLKMEVLEMSNALDQMNDSNESLRDNLNELANEKDLLHTEMLLLKEKFERELARADEIEAIANEAQQIAELRKIYADDKEAEVKLLERSVEELERTVDVLENKVDIVKGEAERQRLYGEELELELHAVKHQMQYVENANADMKRYLGEKEKALQEAQHNIQILEKELAEKDAEIAQFKAHISELNLHAEAQACEYKQKFKVLESMAEQVRPESHSTHATSSSSNKSEKHAAKPRGSGSPFKCIGLGMAQQIKSEKDEDLTAARVRIEELESLAFSRQKEIFALNARLAAAESMTHDVIRDLLGVKLDMTSYVSLLDNQQVQKITEKARLHSVESQEKEQEVAKLKKQLSEFIQERQGWLEEIDRKQAELIAVQIALEKLKQRDQLIKTENEMLKEENHKLKVQNEELSNKLRRTEVILSRVKEELACFRASCGKNPYVDFDEEQRLGAKLKETEGEKLQLAQKLLGLCSSVLKAAGITKQSTHINPSAAEEALEQIKNKITSMDRELQDLKFKELQDGVNNLKADTRNAGKVFVKCYVKTKTQKAEKEVRLGVLGASGYTGSEIVRLLANHPHFGITLMTADRKAGQSIGSVFPHLVSQDLPKMVAIKDADFSDVDAVFCCLPHGTTQEIIKGLPKSLKIVDLSADFRLRDISEYEEWYGQAHRAPELQKEVVYGLTEILREEIKGARVVANPGCYPTSVQLPLVPLIKANLIEPKNIIIDSKSGVSGAGRGAKEANLYTEIAEGIYSYGVTRHRHVPEIEQGLSDAANSKVTVSFTPHLMPMSRGMQSTIYVELAAGVNFKDLNQQLKLSYEDEEFVVVLEEGAVPHTHNTRGSNYCFINVFPDRIPGRAIIISVIDNLVKGASGQALQNLNLMMGFPENTGLLYQPLANWSNNSNRLITLFVQSRYHLR</sequence>
<feature type="coiled-coil region" evidence="19">
    <location>
        <begin position="1482"/>
        <end position="1516"/>
    </location>
</feature>
<keyword evidence="23" id="KW-1185">Reference proteome</keyword>
<dbReference type="GO" id="GO:0070401">
    <property type="term" value="F:NADP+ binding"/>
    <property type="evidence" value="ECO:0007669"/>
    <property type="project" value="InterPro"/>
</dbReference>
<evidence type="ECO:0000256" key="3">
    <source>
        <dbReference type="ARBA" id="ARBA00022571"/>
    </source>
</evidence>
<dbReference type="Pfam" id="PF00225">
    <property type="entry name" value="Kinesin"/>
    <property type="match status" value="1"/>
</dbReference>
<organism evidence="22 23">
    <name type="scientific">Malus domestica</name>
    <name type="common">Apple</name>
    <name type="synonym">Pyrus malus</name>
    <dbReference type="NCBI Taxonomy" id="3750"/>
    <lineage>
        <taxon>Eukaryota</taxon>
        <taxon>Viridiplantae</taxon>
        <taxon>Streptophyta</taxon>
        <taxon>Embryophyta</taxon>
        <taxon>Tracheophyta</taxon>
        <taxon>Spermatophyta</taxon>
        <taxon>Magnoliopsida</taxon>
        <taxon>eudicotyledons</taxon>
        <taxon>Gunneridae</taxon>
        <taxon>Pentapetalae</taxon>
        <taxon>rosids</taxon>
        <taxon>fabids</taxon>
        <taxon>Rosales</taxon>
        <taxon>Rosaceae</taxon>
        <taxon>Amygdaloideae</taxon>
        <taxon>Maleae</taxon>
        <taxon>Malus</taxon>
    </lineage>
</organism>
<dbReference type="InterPro" id="IPR058924">
    <property type="entry name" value="AGPR_dimerisation_dom"/>
</dbReference>
<feature type="coiled-coil region" evidence="19">
    <location>
        <begin position="1191"/>
        <end position="1278"/>
    </location>
</feature>
<feature type="coiled-coil region" evidence="19">
    <location>
        <begin position="951"/>
        <end position="999"/>
    </location>
</feature>
<dbReference type="GO" id="GO:0003777">
    <property type="term" value="F:microtubule motor activity"/>
    <property type="evidence" value="ECO:0007669"/>
    <property type="project" value="InterPro"/>
</dbReference>
<keyword evidence="11 17" id="KW-0505">Motor protein</keyword>
<feature type="region of interest" description="Disordered" evidence="20">
    <location>
        <begin position="1"/>
        <end position="110"/>
    </location>
</feature>
<dbReference type="FunFam" id="3.30.360.10:FF:000014">
    <property type="entry name" value="N-acetyl-gamma-glutamyl-phosphate reductase"/>
    <property type="match status" value="1"/>
</dbReference>
<evidence type="ECO:0000256" key="13">
    <source>
        <dbReference type="ARBA" id="ARBA00050557"/>
    </source>
</evidence>
<dbReference type="GO" id="GO:0005874">
    <property type="term" value="C:microtubule"/>
    <property type="evidence" value="ECO:0007669"/>
    <property type="project" value="UniProtKB-KW"/>
</dbReference>
<evidence type="ECO:0000256" key="10">
    <source>
        <dbReference type="ARBA" id="ARBA00023054"/>
    </source>
</evidence>
<evidence type="ECO:0000256" key="1">
    <source>
        <dbReference type="ARBA" id="ARBA00004862"/>
    </source>
</evidence>
<dbReference type="PRINTS" id="PR00380">
    <property type="entry name" value="KINESINHEAVY"/>
</dbReference>
<dbReference type="GO" id="GO:0008017">
    <property type="term" value="F:microtubule binding"/>
    <property type="evidence" value="ECO:0007669"/>
    <property type="project" value="InterPro"/>
</dbReference>
<evidence type="ECO:0000256" key="5">
    <source>
        <dbReference type="ARBA" id="ARBA00022701"/>
    </source>
</evidence>
<comment type="similarity">
    <text evidence="14">Belongs to the NAGSA dehydrogenase family. Type 1 subfamily.</text>
</comment>
<evidence type="ECO:0000256" key="15">
    <source>
        <dbReference type="ARBA" id="ARBA00067665"/>
    </source>
</evidence>
<proteinExistence type="inferred from homology"/>
<dbReference type="NCBIfam" id="TIGR01850">
    <property type="entry name" value="argC"/>
    <property type="match status" value="1"/>
</dbReference>
<evidence type="ECO:0000256" key="16">
    <source>
        <dbReference type="ARBA" id="ARBA00076903"/>
    </source>
</evidence>
<dbReference type="InterPro" id="IPR044986">
    <property type="entry name" value="KIF15/KIN-12"/>
</dbReference>
<dbReference type="CDD" id="cd17895">
    <property type="entry name" value="AGPR_1_N"/>
    <property type="match status" value="1"/>
</dbReference>
<dbReference type="GO" id="GO:0005524">
    <property type="term" value="F:ATP binding"/>
    <property type="evidence" value="ECO:0007669"/>
    <property type="project" value="UniProtKB-UniRule"/>
</dbReference>
<keyword evidence="7 17" id="KW-0067">ATP-binding</keyword>
<dbReference type="SUPFAM" id="SSF52540">
    <property type="entry name" value="P-loop containing nucleoside triphosphate hydrolases"/>
    <property type="match status" value="1"/>
</dbReference>
<feature type="coiled-coil region" evidence="19">
    <location>
        <begin position="2223"/>
        <end position="2257"/>
    </location>
</feature>
<dbReference type="EC" id="1.2.1.38" evidence="2"/>
<feature type="active site" evidence="18">
    <location>
        <position position="2842"/>
    </location>
</feature>
<dbReference type="GO" id="GO:0003942">
    <property type="term" value="F:N-acetyl-gamma-glutamyl-phosphate reductase activity"/>
    <property type="evidence" value="ECO:0007669"/>
    <property type="project" value="UniProtKB-EC"/>
</dbReference>
<evidence type="ECO:0000256" key="14">
    <source>
        <dbReference type="ARBA" id="ARBA00060921"/>
    </source>
</evidence>
<dbReference type="Gene3D" id="3.40.850.10">
    <property type="entry name" value="Kinesin motor domain"/>
    <property type="match status" value="1"/>
</dbReference>
<dbReference type="Proteomes" id="UP000290289">
    <property type="component" value="Chromosome 10"/>
</dbReference>
<dbReference type="FunFam" id="3.40.850.10:FF:000033">
    <property type="entry name" value="Kinesin-like protein KIN-12E"/>
    <property type="match status" value="1"/>
</dbReference>
<dbReference type="HAMAP" id="MF_00150">
    <property type="entry name" value="ArgC_type1"/>
    <property type="match status" value="1"/>
</dbReference>
<feature type="coiled-coil region" evidence="19">
    <location>
        <begin position="1996"/>
        <end position="2194"/>
    </location>
</feature>
<dbReference type="UniPathway" id="UPA00068">
    <property type="reaction ID" value="UER00108"/>
</dbReference>
<feature type="region of interest" description="Disordered" evidence="20">
    <location>
        <begin position="1393"/>
        <end position="1417"/>
    </location>
</feature>
<keyword evidence="4" id="KW-0028">Amino-acid biosynthesis</keyword>
<feature type="coiled-coil region" evidence="19">
    <location>
        <begin position="2282"/>
        <end position="2327"/>
    </location>
</feature>
<evidence type="ECO:0000256" key="7">
    <source>
        <dbReference type="ARBA" id="ARBA00022840"/>
    </source>
</evidence>
<evidence type="ECO:0000256" key="6">
    <source>
        <dbReference type="ARBA" id="ARBA00022741"/>
    </source>
</evidence>
<feature type="domain" description="Kinesin motor" evidence="21">
    <location>
        <begin position="227"/>
        <end position="564"/>
    </location>
</feature>
<feature type="coiled-coil region" evidence="19">
    <location>
        <begin position="1722"/>
        <end position="1899"/>
    </location>
</feature>
<dbReference type="Pfam" id="PF01118">
    <property type="entry name" value="Semialdhyde_dh"/>
    <property type="match status" value="1"/>
</dbReference>
<keyword evidence="5" id="KW-0493">Microtubule</keyword>
<dbReference type="InterPro" id="IPR036961">
    <property type="entry name" value="Kinesin_motor_dom_sf"/>
</dbReference>
<dbReference type="GO" id="GO:0006526">
    <property type="term" value="P:L-arginine biosynthetic process"/>
    <property type="evidence" value="ECO:0007669"/>
    <property type="project" value="UniProtKB-UniPathway"/>
</dbReference>
<reference evidence="22 23" key="1">
    <citation type="submission" date="2018-10" db="EMBL/GenBank/DDBJ databases">
        <title>A high-quality apple genome assembly.</title>
        <authorList>
            <person name="Hu J."/>
        </authorList>
    </citation>
    <scope>NUCLEOTIDE SEQUENCE [LARGE SCALE GENOMIC DNA]</scope>
    <source>
        <strain evidence="23">cv. HFTH1</strain>
        <tissue evidence="22">Young leaf</tissue>
    </source>
</reference>
<dbReference type="InterPro" id="IPR023013">
    <property type="entry name" value="AGPR_AS"/>
</dbReference>
<comment type="similarity">
    <text evidence="12">Belongs to the TRAFAC class myosin-kinesin ATPase superfamily. Kinesin family. KIN-12 subfamily.</text>
</comment>
<dbReference type="PANTHER" id="PTHR37739:SF8">
    <property type="entry name" value="KINESIN-LIKE PROTEIN KIN-12D"/>
    <property type="match status" value="1"/>
</dbReference>
<dbReference type="GO" id="GO:0007018">
    <property type="term" value="P:microtubule-based movement"/>
    <property type="evidence" value="ECO:0007669"/>
    <property type="project" value="InterPro"/>
</dbReference>
<gene>
    <name evidence="22" type="ORF">DVH24_042222</name>
</gene>
<feature type="coiled-coil region" evidence="19">
    <location>
        <begin position="662"/>
        <end position="696"/>
    </location>
</feature>
<evidence type="ECO:0000256" key="19">
    <source>
        <dbReference type="SAM" id="Coils"/>
    </source>
</evidence>
<name>A0A498J3W9_MALDO</name>
<evidence type="ECO:0000256" key="2">
    <source>
        <dbReference type="ARBA" id="ARBA00013072"/>
    </source>
</evidence>
<dbReference type="CDD" id="cd23934">
    <property type="entry name" value="AGPR_1_C"/>
    <property type="match status" value="1"/>
</dbReference>
<comment type="catalytic activity">
    <reaction evidence="13">
        <text>N-acetyl-L-glutamate 5-semialdehyde + phosphate + NADP(+) = N-acetyl-L-glutamyl 5-phosphate + NADPH + H(+)</text>
        <dbReference type="Rhea" id="RHEA:21588"/>
        <dbReference type="ChEBI" id="CHEBI:15378"/>
        <dbReference type="ChEBI" id="CHEBI:29123"/>
        <dbReference type="ChEBI" id="CHEBI:43474"/>
        <dbReference type="ChEBI" id="CHEBI:57783"/>
        <dbReference type="ChEBI" id="CHEBI:57936"/>
        <dbReference type="ChEBI" id="CHEBI:58349"/>
        <dbReference type="EC" id="1.2.1.38"/>
    </reaction>
</comment>
<feature type="coiled-coil region" evidence="19">
    <location>
        <begin position="2474"/>
        <end position="2571"/>
    </location>
</feature>
<dbReference type="Gene3D" id="3.30.360.10">
    <property type="entry name" value="Dihydrodipicolinate Reductase, domain 2"/>
    <property type="match status" value="1"/>
</dbReference>
<dbReference type="Pfam" id="PF22698">
    <property type="entry name" value="Semialdhyde_dhC_1"/>
    <property type="match status" value="1"/>
</dbReference>
<feature type="compositionally biased region" description="Polar residues" evidence="20">
    <location>
        <begin position="150"/>
        <end position="174"/>
    </location>
</feature>
<dbReference type="CDD" id="cd01373">
    <property type="entry name" value="KISc_KLP2_like"/>
    <property type="match status" value="1"/>
</dbReference>
<dbReference type="PANTHER" id="PTHR37739">
    <property type="entry name" value="KINESIN-LIKE PROTEIN KIN-12D"/>
    <property type="match status" value="1"/>
</dbReference>
<feature type="binding site" evidence="17">
    <location>
        <begin position="308"/>
        <end position="315"/>
    </location>
    <ligand>
        <name>ATP</name>
        <dbReference type="ChEBI" id="CHEBI:30616"/>
    </ligand>
</feature>
<evidence type="ECO:0000256" key="4">
    <source>
        <dbReference type="ARBA" id="ARBA00022605"/>
    </source>
</evidence>
<dbReference type="SUPFAM" id="SSF51735">
    <property type="entry name" value="NAD(P)-binding Rossmann-fold domains"/>
    <property type="match status" value="1"/>
</dbReference>
<feature type="compositionally biased region" description="Basic and acidic residues" evidence="20">
    <location>
        <begin position="54"/>
        <end position="68"/>
    </location>
</feature>
<evidence type="ECO:0000256" key="20">
    <source>
        <dbReference type="SAM" id="MobiDB-lite"/>
    </source>
</evidence>